<sequence length="779" mass="89390">MNTFIPQQYLTFALVADPYRKSYFQDINNHFSKLFSQRGAVGLVAFINPILRDYLAQTASNGGHVLYDSLANEKKNSVKHRRSLDDPINDKKFSDLLSEKLVDVYNIRRKGLRLLGYFPIHFAHPPPNQNVLYTRISNGCEAYRGAYGYLPYNNIYKYGLSNRPQISNKIFFNNNDGLLDDVKDTLFVPAERQEFPYDDAEQRFYEHHPESLLTNKVSPAPSIRALGTDDGDDGNDLLPFYVAPPKNWHNFNALDNLAKLATGVVANHGEVEFLPSNVDFRNFQAFTDTSTDANPYFSNSQVPLSNEVPYNTNALDELEDIINRQVALNNFENLDIIPWLNLYGVGNVKNQLRDYLNPLVVRSMRYQRYPVPLLSKKYLIDYLKAIDDRDNFEEYKQHSINKKDVHFDANKELSPDFQVLPKMIYTEALTKSNNNSHSTNLKSSSGEFQEINEKKDQHVRVDRDDDSPFHRRMLRFPFETKRNLLFINKNKKASQISSRGNLFKNDNTMAFPMLRRIKYLSSVEENSQDTFNGNYLLPKSDSSHSENHFLRKLDNSDDESGTDSQWPIAYGTSGTKTLFMSEVTHPITSKGTEIGITVTTVPPTVATTVPDNAVTHFTKEDQEQQTSGSSSYQDPSSLIIILPQFIPLQFSTYDSSLHPPLAFPIQYCFFSQLSQICKNIISKHSQSSASDISKVDNYKIQKLSNQLEKLFLGRNKLVNDFKEVNNYNVPVQLSQSKQLVTKNNDFFRVNRNTEKDSDDKYKEEITENNTTYSYTTLKL</sequence>
<comment type="caution">
    <text evidence="2">The sequence shown here is derived from an EMBL/GenBank/DDBJ whole genome shotgun (WGS) entry which is preliminary data.</text>
</comment>
<feature type="compositionally biased region" description="Polar residues" evidence="1">
    <location>
        <begin position="433"/>
        <end position="447"/>
    </location>
</feature>
<accession>A0A8K0DJW0</accession>
<evidence type="ECO:0000313" key="2">
    <source>
        <dbReference type="EMBL" id="KAF2904548.1"/>
    </source>
</evidence>
<gene>
    <name evidence="2" type="ORF">ILUMI_01625</name>
</gene>
<name>A0A8K0DJW0_IGNLU</name>
<keyword evidence="3" id="KW-1185">Reference proteome</keyword>
<dbReference type="AlphaFoldDB" id="A0A8K0DJW0"/>
<feature type="region of interest" description="Disordered" evidence="1">
    <location>
        <begin position="433"/>
        <end position="464"/>
    </location>
</feature>
<reference evidence="2" key="1">
    <citation type="submission" date="2019-08" db="EMBL/GenBank/DDBJ databases">
        <title>The genome of the North American firefly Photinus pyralis.</title>
        <authorList>
            <consortium name="Photinus pyralis genome working group"/>
            <person name="Fallon T.R."/>
            <person name="Sander Lower S.E."/>
            <person name="Weng J.-K."/>
        </authorList>
    </citation>
    <scope>NUCLEOTIDE SEQUENCE</scope>
    <source>
        <strain evidence="2">TRF0915ILg1</strain>
        <tissue evidence="2">Whole body</tissue>
    </source>
</reference>
<organism evidence="2 3">
    <name type="scientific">Ignelater luminosus</name>
    <name type="common">Cucubano</name>
    <name type="synonym">Pyrophorus luminosus</name>
    <dbReference type="NCBI Taxonomy" id="2038154"/>
    <lineage>
        <taxon>Eukaryota</taxon>
        <taxon>Metazoa</taxon>
        <taxon>Ecdysozoa</taxon>
        <taxon>Arthropoda</taxon>
        <taxon>Hexapoda</taxon>
        <taxon>Insecta</taxon>
        <taxon>Pterygota</taxon>
        <taxon>Neoptera</taxon>
        <taxon>Endopterygota</taxon>
        <taxon>Coleoptera</taxon>
        <taxon>Polyphaga</taxon>
        <taxon>Elateriformia</taxon>
        <taxon>Elateroidea</taxon>
        <taxon>Elateridae</taxon>
        <taxon>Agrypninae</taxon>
        <taxon>Pyrophorini</taxon>
        <taxon>Ignelater</taxon>
    </lineage>
</organism>
<feature type="compositionally biased region" description="Basic and acidic residues" evidence="1">
    <location>
        <begin position="451"/>
        <end position="464"/>
    </location>
</feature>
<evidence type="ECO:0000313" key="3">
    <source>
        <dbReference type="Proteomes" id="UP000801492"/>
    </source>
</evidence>
<dbReference type="Proteomes" id="UP000801492">
    <property type="component" value="Unassembled WGS sequence"/>
</dbReference>
<evidence type="ECO:0000256" key="1">
    <source>
        <dbReference type="SAM" id="MobiDB-lite"/>
    </source>
</evidence>
<dbReference type="EMBL" id="VTPC01000740">
    <property type="protein sequence ID" value="KAF2904548.1"/>
    <property type="molecule type" value="Genomic_DNA"/>
</dbReference>
<protein>
    <submittedName>
        <fullName evidence="2">Uncharacterized protein</fullName>
    </submittedName>
</protein>
<proteinExistence type="predicted"/>